<evidence type="ECO:0000256" key="5">
    <source>
        <dbReference type="ARBA" id="ARBA00023274"/>
    </source>
</evidence>
<dbReference type="InterPro" id="IPR013126">
    <property type="entry name" value="Hsp_70_fam"/>
</dbReference>
<dbReference type="Gene3D" id="3.90.640.10">
    <property type="entry name" value="Actin, Chain A, domain 4"/>
    <property type="match status" value="1"/>
</dbReference>
<dbReference type="HAMAP" id="MF_01343_A">
    <property type="entry name" value="Ribosomal_uS15_A"/>
    <property type="match status" value="1"/>
</dbReference>
<dbReference type="CDD" id="cd00353">
    <property type="entry name" value="Ribosomal_S15p_S13e"/>
    <property type="match status" value="1"/>
</dbReference>
<dbReference type="Proteomes" id="UP000078348">
    <property type="component" value="Unassembled WGS sequence"/>
</dbReference>
<keyword evidence="5" id="KW-0687">Ribonucleoprotein</keyword>
<dbReference type="Gene3D" id="1.10.287.10">
    <property type="entry name" value="S15/NS1, RNA-binding"/>
    <property type="match status" value="1"/>
</dbReference>
<dbReference type="EMBL" id="LXWW01000044">
    <property type="protein sequence ID" value="OAO17163.1"/>
    <property type="molecule type" value="Genomic_DNA"/>
</dbReference>
<evidence type="ECO:0000259" key="7">
    <source>
        <dbReference type="SMART" id="SM01386"/>
    </source>
</evidence>
<feature type="region of interest" description="Disordered" evidence="6">
    <location>
        <begin position="614"/>
        <end position="642"/>
    </location>
</feature>
<dbReference type="GO" id="GO:0006412">
    <property type="term" value="P:translation"/>
    <property type="evidence" value="ECO:0007669"/>
    <property type="project" value="InterPro"/>
</dbReference>
<dbReference type="GO" id="GO:0022627">
    <property type="term" value="C:cytosolic small ribosomal subunit"/>
    <property type="evidence" value="ECO:0007669"/>
    <property type="project" value="TreeGrafter"/>
</dbReference>
<evidence type="ECO:0000256" key="6">
    <source>
        <dbReference type="SAM" id="MobiDB-lite"/>
    </source>
</evidence>
<dbReference type="PANTHER" id="PTHR11885:SF6">
    <property type="entry name" value="SMALL RIBOSOMAL SUBUNIT PROTEIN US15"/>
    <property type="match status" value="1"/>
</dbReference>
<dbReference type="GO" id="GO:0070181">
    <property type="term" value="F:small ribosomal subunit rRNA binding"/>
    <property type="evidence" value="ECO:0007669"/>
    <property type="project" value="TreeGrafter"/>
</dbReference>
<dbReference type="GO" id="GO:0140662">
    <property type="term" value="F:ATP-dependent protein folding chaperone"/>
    <property type="evidence" value="ECO:0007669"/>
    <property type="project" value="InterPro"/>
</dbReference>
<feature type="domain" description="Small ribosomal subunit protein uS15 N-terminal" evidence="7">
    <location>
        <begin position="703"/>
        <end position="757"/>
    </location>
</feature>
<keyword evidence="9" id="KW-1185">Reference proteome</keyword>
<dbReference type="InterPro" id="IPR000589">
    <property type="entry name" value="Ribosomal_uS15"/>
</dbReference>
<feature type="compositionally biased region" description="Pro residues" evidence="6">
    <location>
        <begin position="409"/>
        <end position="432"/>
    </location>
</feature>
<dbReference type="GO" id="GO:0005730">
    <property type="term" value="C:nucleolus"/>
    <property type="evidence" value="ECO:0007669"/>
    <property type="project" value="TreeGrafter"/>
</dbReference>
<dbReference type="NCBIfam" id="NF006331">
    <property type="entry name" value="PRK08561.1"/>
    <property type="match status" value="1"/>
</dbReference>
<dbReference type="Gene3D" id="3.30.30.30">
    <property type="match status" value="1"/>
</dbReference>
<dbReference type="InterPro" id="IPR023029">
    <property type="entry name" value="Ribosomal_uS15_arc_euk"/>
</dbReference>
<dbReference type="SMART" id="SM01387">
    <property type="entry name" value="Ribosomal_S15"/>
    <property type="match status" value="1"/>
</dbReference>
<dbReference type="Gene3D" id="4.10.860.130">
    <property type="match status" value="1"/>
</dbReference>
<dbReference type="AlphaFoldDB" id="A0A196SJE9"/>
<dbReference type="Pfam" id="PF00312">
    <property type="entry name" value="Ribosomal_S15"/>
    <property type="match status" value="1"/>
</dbReference>
<dbReference type="GO" id="GO:0005524">
    <property type="term" value="F:ATP binding"/>
    <property type="evidence" value="ECO:0007669"/>
    <property type="project" value="UniProtKB-KW"/>
</dbReference>
<keyword evidence="2" id="KW-0547">Nucleotide-binding</keyword>
<organism evidence="8 9">
    <name type="scientific">Blastocystis sp. subtype 1 (strain ATCC 50177 / NandII)</name>
    <dbReference type="NCBI Taxonomy" id="478820"/>
    <lineage>
        <taxon>Eukaryota</taxon>
        <taxon>Sar</taxon>
        <taxon>Stramenopiles</taxon>
        <taxon>Bigyra</taxon>
        <taxon>Opalozoa</taxon>
        <taxon>Opalinata</taxon>
        <taxon>Blastocystidae</taxon>
        <taxon>Blastocystis</taxon>
    </lineage>
</organism>
<dbReference type="Pfam" id="PF08069">
    <property type="entry name" value="Ribosomal_S13_N"/>
    <property type="match status" value="1"/>
</dbReference>
<dbReference type="Pfam" id="PF00012">
    <property type="entry name" value="HSP70"/>
    <property type="match status" value="1"/>
</dbReference>
<dbReference type="InterPro" id="IPR043129">
    <property type="entry name" value="ATPase_NBD"/>
</dbReference>
<name>A0A196SJE9_BLAHN</name>
<evidence type="ECO:0000313" key="8">
    <source>
        <dbReference type="EMBL" id="OAO17163.1"/>
    </source>
</evidence>
<dbReference type="Gene3D" id="3.30.420.40">
    <property type="match status" value="2"/>
</dbReference>
<feature type="region of interest" description="Disordered" evidence="6">
    <location>
        <begin position="402"/>
        <end position="432"/>
    </location>
</feature>
<sequence>MVNFLAIDFGTTKIAAALINNGRADVVELDNGNEMPTAIYINGDTIRYGHAAMIEGKRDPENLYVGLKGIVGRSFTEAEFNTLKKRVQYNIRRCRNGRCILLVKKGTGRVEKSPTDLVAMILKHVLEVVKKRGFEVDGIMVGYPPSFKEPQIREICAAAARTGVEHVDMVAETSAACLFSGISPLMTPGNTLVIDCGGGTIDFSVINTDKGGFDVMYTYGLPELGGVDFTTAIENKLIEDLKLQNVDVLSFSKRDRFRLRESIEETKVNLKAHPTGQCVYYPSEDSDGNFYITESFVQAACHYLLKECENALKKVLDEMKKNNAVVDRVVLSGGGMNLRCLSERLCGILQVENTTMNYEESVVCGIAYAAQRVAPKHVPGDDCLLTSLDPQTPESSLYLPEVSADTPIPESPFPDTPIPESPFPDTPIPESPFPFLPPTMPQPAEDSDSSFEESPTAALWVSQHPVRPQAEPDEEMLNDPRFTIKEKRAYNIYTKTNMKLCCDLKLLIDKQKELPFTAVPYPFKAGSSGIKLTLYEGLEPVSSKCTAIRQVVFECDAQHERLIRQVKEAGGRDYPKLTVYVTADRKSLLSFKAVWEDTKETLKIVADRPVPPDYRQASQRRLNGSAEQSESQASTPRAESVALPEVTVERRALGMERVLPTPVVQSFDQPHGSGISVNSLCNPILESFAAEIPTEQANPSIPESIKGISASCLPYKRTAPSWLKTTSAEVEASVCRLAKKGLTPSQIGVLLRDQKGIGQVKAVTGSKILRILKKNGLAPSLPEDMYFLIKKAVAMRKHLERNRKDRDSKFRLILIESRIHRLTRYYKRTEQLPPTWKYNSATASALVA</sequence>
<evidence type="ECO:0000256" key="3">
    <source>
        <dbReference type="ARBA" id="ARBA00022840"/>
    </source>
</evidence>
<dbReference type="PROSITE" id="PS00362">
    <property type="entry name" value="RIBOSOMAL_S15"/>
    <property type="match status" value="1"/>
</dbReference>
<keyword evidence="4 8" id="KW-0689">Ribosomal protein</keyword>
<feature type="compositionally biased region" description="Polar residues" evidence="6">
    <location>
        <begin position="616"/>
        <end position="637"/>
    </location>
</feature>
<comment type="similarity">
    <text evidence="1">Belongs to the universal ribosomal protein uS15 family.</text>
</comment>
<comment type="caution">
    <text evidence="8">The sequence shown here is derived from an EMBL/GenBank/DDBJ whole genome shotgun (WGS) entry which is preliminary data.</text>
</comment>
<dbReference type="STRING" id="478820.A0A196SJE9"/>
<accession>A0A196SJE9</accession>
<gene>
    <name evidence="8" type="ORF">AV274_1102</name>
</gene>
<evidence type="ECO:0000256" key="1">
    <source>
        <dbReference type="ARBA" id="ARBA00008434"/>
    </source>
</evidence>
<dbReference type="InterPro" id="IPR012606">
    <property type="entry name" value="Ribosomal_uS15_N"/>
</dbReference>
<reference evidence="8 9" key="1">
    <citation type="submission" date="2016-05" db="EMBL/GenBank/DDBJ databases">
        <title>Nuclear genome of Blastocystis sp. subtype 1 NandII.</title>
        <authorList>
            <person name="Gentekaki E."/>
            <person name="Curtis B."/>
            <person name="Stairs C."/>
            <person name="Eme L."/>
            <person name="Herman E."/>
            <person name="Klimes V."/>
            <person name="Arias M.C."/>
            <person name="Elias M."/>
            <person name="Hilliou F."/>
            <person name="Klute M."/>
            <person name="Malik S.-B."/>
            <person name="Pightling A."/>
            <person name="Rachubinski R."/>
            <person name="Salas D."/>
            <person name="Schlacht A."/>
            <person name="Suga H."/>
            <person name="Archibald J."/>
            <person name="Ball S.G."/>
            <person name="Clark G."/>
            <person name="Dacks J."/>
            <person name="Van Der Giezen M."/>
            <person name="Tsaousis A."/>
            <person name="Roger A."/>
        </authorList>
    </citation>
    <scope>NUCLEOTIDE SEQUENCE [LARGE SCALE GENOMIC DNA]</scope>
    <source>
        <strain evidence="9">ATCC 50177 / NandII</strain>
    </source>
</reference>
<dbReference type="FunFam" id="4.10.860.130:FF:000001">
    <property type="entry name" value="40S ribosomal protein S13"/>
    <property type="match status" value="1"/>
</dbReference>
<protein>
    <submittedName>
        <fullName evidence="8">40S ribosomal protein S13-2</fullName>
    </submittedName>
</protein>
<dbReference type="SUPFAM" id="SSF53067">
    <property type="entry name" value="Actin-like ATPase domain"/>
    <property type="match status" value="2"/>
</dbReference>
<dbReference type="SUPFAM" id="SSF47060">
    <property type="entry name" value="S15/NS1 RNA-binding domain"/>
    <property type="match status" value="1"/>
</dbReference>
<dbReference type="InterPro" id="IPR009068">
    <property type="entry name" value="uS15_NS1_RNA-bd_sf"/>
</dbReference>
<proteinExistence type="inferred from homology"/>
<dbReference type="FunFam" id="1.10.287.10:FF:000003">
    <property type="entry name" value="40S ribosomal protein S13"/>
    <property type="match status" value="1"/>
</dbReference>
<evidence type="ECO:0000256" key="4">
    <source>
        <dbReference type="ARBA" id="ARBA00022980"/>
    </source>
</evidence>
<dbReference type="SMART" id="SM01386">
    <property type="entry name" value="Ribosomal_S13_N"/>
    <property type="match status" value="1"/>
</dbReference>
<dbReference type="PANTHER" id="PTHR11885">
    <property type="entry name" value="RIBOSOMAL PROTEIN S15P/S13E"/>
    <property type="match status" value="1"/>
</dbReference>
<dbReference type="GO" id="GO:0003735">
    <property type="term" value="F:structural constituent of ribosome"/>
    <property type="evidence" value="ECO:0007669"/>
    <property type="project" value="InterPro"/>
</dbReference>
<evidence type="ECO:0000256" key="2">
    <source>
        <dbReference type="ARBA" id="ARBA00022741"/>
    </source>
</evidence>
<keyword evidence="3" id="KW-0067">ATP-binding</keyword>
<evidence type="ECO:0000313" key="9">
    <source>
        <dbReference type="Proteomes" id="UP000078348"/>
    </source>
</evidence>